<dbReference type="InterPro" id="IPR006172">
    <property type="entry name" value="DNA-dir_DNA_pol_B"/>
</dbReference>
<evidence type="ECO:0000256" key="13">
    <source>
        <dbReference type="ARBA" id="ARBA00022839"/>
    </source>
</evidence>
<evidence type="ECO:0000256" key="4">
    <source>
        <dbReference type="ARBA" id="ARBA00022485"/>
    </source>
</evidence>
<dbReference type="Pfam" id="PF24055">
    <property type="entry name" value="POL3_N"/>
    <property type="match status" value="1"/>
</dbReference>
<evidence type="ECO:0000256" key="3">
    <source>
        <dbReference type="ARBA" id="ARBA00005755"/>
    </source>
</evidence>
<evidence type="ECO:0000256" key="11">
    <source>
        <dbReference type="ARBA" id="ARBA00022801"/>
    </source>
</evidence>
<evidence type="ECO:0000256" key="20">
    <source>
        <dbReference type="RuleBase" id="RU000442"/>
    </source>
</evidence>
<keyword evidence="7 20" id="KW-0235">DNA replication</keyword>
<dbReference type="Gene3D" id="2.40.50.730">
    <property type="match status" value="2"/>
</dbReference>
<keyword evidence="11" id="KW-0378">Hydrolase</keyword>
<dbReference type="InterPro" id="IPR056435">
    <property type="entry name" value="DPOD/Z_N"/>
</dbReference>
<evidence type="ECO:0000256" key="10">
    <source>
        <dbReference type="ARBA" id="ARBA00022771"/>
    </source>
</evidence>
<dbReference type="InterPro" id="IPR006134">
    <property type="entry name" value="DNA-dir_DNA_pol_B_multi_dom"/>
</dbReference>
<evidence type="ECO:0000256" key="2">
    <source>
        <dbReference type="ARBA" id="ARBA00004123"/>
    </source>
</evidence>
<keyword evidence="14 20" id="KW-0239">DNA-directed DNA polymerase</keyword>
<dbReference type="InterPro" id="IPR042087">
    <property type="entry name" value="DNA_pol_B_thumb"/>
</dbReference>
<evidence type="ECO:0000256" key="17">
    <source>
        <dbReference type="ARBA" id="ARBA00023125"/>
    </source>
</evidence>
<keyword evidence="12 20" id="KW-0862">Zinc</keyword>
<dbReference type="GO" id="GO:0045004">
    <property type="term" value="P:DNA replication proofreading"/>
    <property type="evidence" value="ECO:0007669"/>
    <property type="project" value="TreeGrafter"/>
</dbReference>
<dbReference type="InterPro" id="IPR006133">
    <property type="entry name" value="DNA-dir_DNA_pol_B_exonuc"/>
</dbReference>
<dbReference type="GO" id="GO:0003887">
    <property type="term" value="F:DNA-directed DNA polymerase activity"/>
    <property type="evidence" value="ECO:0007669"/>
    <property type="project" value="UniProtKB-KW"/>
</dbReference>
<evidence type="ECO:0000256" key="19">
    <source>
        <dbReference type="ARBA" id="ARBA00049244"/>
    </source>
</evidence>
<keyword evidence="5 20" id="KW-0808">Transferase</keyword>
<feature type="domain" description="C4-type zinc-finger of DNA polymerase delta" evidence="24">
    <location>
        <begin position="1037"/>
        <end position="1108"/>
    </location>
</feature>
<dbReference type="EC" id="2.7.7.7" evidence="20"/>
<dbReference type="SUPFAM" id="SSF56672">
    <property type="entry name" value="DNA/RNA polymerases"/>
    <property type="match status" value="1"/>
</dbReference>
<dbReference type="Pfam" id="PF00136">
    <property type="entry name" value="DNA_pol_B"/>
    <property type="match status" value="1"/>
</dbReference>
<dbReference type="GO" id="GO:0008270">
    <property type="term" value="F:zinc ion binding"/>
    <property type="evidence" value="ECO:0007669"/>
    <property type="project" value="UniProtKB-KW"/>
</dbReference>
<dbReference type="Gene3D" id="1.10.132.60">
    <property type="entry name" value="DNA polymerase family B, C-terminal domain"/>
    <property type="match status" value="1"/>
</dbReference>
<evidence type="ECO:0000256" key="15">
    <source>
        <dbReference type="ARBA" id="ARBA00023004"/>
    </source>
</evidence>
<keyword evidence="10 20" id="KW-0863">Zinc-finger</keyword>
<evidence type="ECO:0000259" key="25">
    <source>
        <dbReference type="Pfam" id="PF24055"/>
    </source>
</evidence>
<accession>V5YU81</accession>
<evidence type="ECO:0000256" key="5">
    <source>
        <dbReference type="ARBA" id="ARBA00022679"/>
    </source>
</evidence>
<evidence type="ECO:0000256" key="14">
    <source>
        <dbReference type="ARBA" id="ARBA00022932"/>
    </source>
</evidence>
<dbReference type="SUPFAM" id="SSF53098">
    <property type="entry name" value="Ribonuclease H-like"/>
    <property type="match status" value="1"/>
</dbReference>
<keyword evidence="17 20" id="KW-0238">DNA-binding</keyword>
<keyword evidence="9 20" id="KW-0479">Metal-binding</keyword>
<dbReference type="GO" id="GO:0000166">
    <property type="term" value="F:nucleotide binding"/>
    <property type="evidence" value="ECO:0007669"/>
    <property type="project" value="InterPro"/>
</dbReference>
<dbReference type="FunFam" id="1.10.287.690:FF:000001">
    <property type="entry name" value="DNA polymerase"/>
    <property type="match status" value="1"/>
</dbReference>
<feature type="domain" description="DNA polymerase delta/zeta catalytic subunit N-terminal" evidence="25">
    <location>
        <begin position="162"/>
        <end position="239"/>
    </location>
</feature>
<keyword evidence="18 20" id="KW-0539">Nucleus</keyword>
<dbReference type="EMBL" id="AB811989">
    <property type="protein sequence ID" value="BAO20834.1"/>
    <property type="molecule type" value="mRNA"/>
</dbReference>
<comment type="catalytic activity">
    <reaction evidence="19 20">
        <text>DNA(n) + a 2'-deoxyribonucleoside 5'-triphosphate = DNA(n+1) + diphosphate</text>
        <dbReference type="Rhea" id="RHEA:22508"/>
        <dbReference type="Rhea" id="RHEA-COMP:17339"/>
        <dbReference type="Rhea" id="RHEA-COMP:17340"/>
        <dbReference type="ChEBI" id="CHEBI:33019"/>
        <dbReference type="ChEBI" id="CHEBI:61560"/>
        <dbReference type="ChEBI" id="CHEBI:173112"/>
        <dbReference type="EC" id="2.7.7.7"/>
    </reaction>
</comment>
<dbReference type="PANTHER" id="PTHR10322:SF23">
    <property type="entry name" value="DNA POLYMERASE DELTA CATALYTIC SUBUNIT"/>
    <property type="match status" value="1"/>
</dbReference>
<dbReference type="AlphaFoldDB" id="V5YU81"/>
<evidence type="ECO:0000259" key="22">
    <source>
        <dbReference type="Pfam" id="PF00136"/>
    </source>
</evidence>
<protein>
    <recommendedName>
        <fullName evidence="20">DNA polymerase</fullName>
        <ecNumber evidence="20">2.7.7.7</ecNumber>
    </recommendedName>
</protein>
<dbReference type="PANTHER" id="PTHR10322">
    <property type="entry name" value="DNA POLYMERASE CATALYTIC SUBUNIT"/>
    <property type="match status" value="1"/>
</dbReference>
<dbReference type="CDD" id="cd05777">
    <property type="entry name" value="DNA_polB_delta_exo"/>
    <property type="match status" value="1"/>
</dbReference>
<dbReference type="SMART" id="SM00486">
    <property type="entry name" value="POLBc"/>
    <property type="match status" value="1"/>
</dbReference>
<dbReference type="PROSITE" id="PS00116">
    <property type="entry name" value="DNA_POLYMERASE_B"/>
    <property type="match status" value="1"/>
</dbReference>
<comment type="similarity">
    <text evidence="3 20">Belongs to the DNA polymerase type-B family.</text>
</comment>
<dbReference type="GO" id="GO:0051539">
    <property type="term" value="F:4 iron, 4 sulfur cluster binding"/>
    <property type="evidence" value="ECO:0007669"/>
    <property type="project" value="UniProtKB-KW"/>
</dbReference>
<evidence type="ECO:0000256" key="21">
    <source>
        <dbReference type="SAM" id="MobiDB-lite"/>
    </source>
</evidence>
<feature type="domain" description="DNA-directed DNA polymerase family B exonuclease" evidence="23">
    <location>
        <begin position="262"/>
        <end position="505"/>
    </location>
</feature>
<evidence type="ECO:0000256" key="7">
    <source>
        <dbReference type="ARBA" id="ARBA00022705"/>
    </source>
</evidence>
<evidence type="ECO:0000256" key="12">
    <source>
        <dbReference type="ARBA" id="ARBA00022833"/>
    </source>
</evidence>
<feature type="region of interest" description="Disordered" evidence="21">
    <location>
        <begin position="1"/>
        <end position="58"/>
    </location>
</feature>
<keyword evidence="16 20" id="KW-0411">Iron-sulfur</keyword>
<dbReference type="FunFam" id="1.10.132.60:FF:000001">
    <property type="entry name" value="DNA polymerase"/>
    <property type="match status" value="1"/>
</dbReference>
<feature type="domain" description="DNA-directed DNA polymerase family B multifunctional" evidence="22">
    <location>
        <begin position="570"/>
        <end position="999"/>
    </location>
</feature>
<keyword evidence="15 20" id="KW-0408">Iron</keyword>
<dbReference type="Pfam" id="PF14260">
    <property type="entry name" value="zf-C4pol"/>
    <property type="match status" value="1"/>
</dbReference>
<evidence type="ECO:0000259" key="24">
    <source>
        <dbReference type="Pfam" id="PF14260"/>
    </source>
</evidence>
<keyword evidence="6 20" id="KW-0548">Nucleotidyltransferase</keyword>
<dbReference type="InterPro" id="IPR012337">
    <property type="entry name" value="RNaseH-like_sf"/>
</dbReference>
<dbReference type="Gene3D" id="3.90.1600.10">
    <property type="entry name" value="Palm domain of DNA polymerase"/>
    <property type="match status" value="1"/>
</dbReference>
<dbReference type="FunFam" id="2.40.50.730:FF:000005">
    <property type="entry name" value="DNA polymerase"/>
    <property type="match status" value="1"/>
</dbReference>
<keyword evidence="8" id="KW-0540">Nuclease</keyword>
<dbReference type="CDD" id="cd05533">
    <property type="entry name" value="POLBc_delta"/>
    <property type="match status" value="1"/>
</dbReference>
<dbReference type="InterPro" id="IPR050240">
    <property type="entry name" value="DNA_pol_type-B"/>
</dbReference>
<comment type="cofactor">
    <cofactor evidence="1 20">
        <name>[4Fe-4S] cluster</name>
        <dbReference type="ChEBI" id="CHEBI:49883"/>
    </cofactor>
</comment>
<evidence type="ECO:0000313" key="26">
    <source>
        <dbReference type="EMBL" id="BAO20834.1"/>
    </source>
</evidence>
<dbReference type="PRINTS" id="PR00106">
    <property type="entry name" value="DNAPOLB"/>
</dbReference>
<comment type="subcellular location">
    <subcellularLocation>
        <location evidence="2 20">Nucleus</location>
    </subcellularLocation>
</comment>
<dbReference type="GO" id="GO:0043625">
    <property type="term" value="C:delta DNA polymerase complex"/>
    <property type="evidence" value="ECO:0007669"/>
    <property type="project" value="TreeGrafter"/>
</dbReference>
<evidence type="ECO:0000256" key="9">
    <source>
        <dbReference type="ARBA" id="ARBA00022723"/>
    </source>
</evidence>
<evidence type="ECO:0000256" key="18">
    <source>
        <dbReference type="ARBA" id="ARBA00023242"/>
    </source>
</evidence>
<dbReference type="GO" id="GO:0006297">
    <property type="term" value="P:nucleotide-excision repair, DNA gap filling"/>
    <property type="evidence" value="ECO:0007669"/>
    <property type="project" value="TreeGrafter"/>
</dbReference>
<gene>
    <name evidence="26" type="primary">DPD1</name>
</gene>
<evidence type="ECO:0000256" key="6">
    <source>
        <dbReference type="ARBA" id="ARBA00022695"/>
    </source>
</evidence>
<keyword evidence="13" id="KW-0269">Exonuclease</keyword>
<reference evidence="26" key="1">
    <citation type="journal article" date="2013" name="BMC Evol. Biol.">
        <title>Molecular phylogenetic analyses support the monophyly of Hexapoda and suggest the paraphyly of Entognatha.</title>
        <authorList>
            <person name="Sasaki G."/>
            <person name="Ishiwata K."/>
            <person name="Machida R."/>
            <person name="Miyata T."/>
            <person name="Su Z.-H."/>
        </authorList>
    </citation>
    <scope>NUCLEOTIDE SEQUENCE</scope>
    <source>
        <strain evidence="26">E-82</strain>
    </source>
</reference>
<evidence type="ECO:0000256" key="8">
    <source>
        <dbReference type="ARBA" id="ARBA00022722"/>
    </source>
</evidence>
<dbReference type="GO" id="GO:0003677">
    <property type="term" value="F:DNA binding"/>
    <property type="evidence" value="ECO:0007669"/>
    <property type="project" value="UniProtKB-KW"/>
</dbReference>
<dbReference type="InterPro" id="IPR036397">
    <property type="entry name" value="RNaseH_sf"/>
</dbReference>
<name>V5YU81_9HEXA</name>
<sequence>MSNWNKRKPAGFSGGAGKSNGNKFGGGKNPTPPNPNLSNGNKKQKFTDNTNQEEEEMEVEVDDMDLGFMAGDGEGFDDDPSARICQEDEAATTITYAQWERSSVDQHFKPQTSALTFQQLDVDHYISKAIPGMPGAKMGPVPVIRMYGVTDQGHSVCCHVHGFSPYFYVSLPEKFTTSHCGEFKTALNKAIMNDLRSNREEITEPVLMVQLVYKLNIYGYRGESKTPFAKITLAIPRLIAPAKRLCEKGEVVLPSLGSCAYQAFESNMDFETRFMVDRDVVGCNWIELPVGKYTLRSSASYKSGTKELSTRCQIEADIAFDSLISHAPEGEWAKVAPFRILSFDIECAGRKGVFPEPDKDPVIQIANMVICQGESEPFIRTIFTLKTCAPIMEAQVLSYNNETELLQAWGDFVRKVDPDILTGYNVQNFDLWYLLNRATHLKAVNFHFLGRVKNIKSVVKDVVLQSKQMGRRENKSINIEGRVIFDLLLVLVRDYKLRSYTLNSVSFHFLGEQKEDVHHSIITDLQNGNDQTRRRLAVYCLKDALLPLRLLEKLMCIINYMEMARVTGVPLPYLLTRGQQIKVVSQLLRKAKHHDYIMPTYQGSGSDDQFEGATVIEPLRGYYDVPIATLDFTSLYPSIMMAHNLCYTTLLKPTQTNSMKPDEFIRTPSNNYFVKASVRKGILPEILEDLLGARKKAKQDLKNEKDPFKRQVLDGRQLALKISANSVYGFTGAQVGKLPCLEISQSVTAFGRTMIEQTKNEVEKKYLIENGYKHDAKVIYGDTDSVMVRFGVSTVADAMELGREAAEYVSSKFVSPIKLEFEKVYFPYLLINKKRYAGLYFTKPERHDKMDCKGLETVRRDNCPLVATVMNTCLEKILVNRDPHGAIDFAKTVISDLLRNKLDISQLVITKELTKTEKEYAAKQAHVELANKMKKRDAGTAPKLGDRVPYVIVAASKGTPAYQKAEDPIYVLENNIPIDALYYLENQLSKPLTRIFEPILGEKTESVLLRGDHTRTKVLVTSKVGALAGFTMKRATCIGCRSILKNEKDALCPYCVSKQTEIYIKEVNALSSLETKFNRLWTQCQRCQGSLHEDILCTSRDCPIFYMRKKVIIDLEQQDSLIRRFD</sequence>
<dbReference type="GO" id="GO:0006287">
    <property type="term" value="P:base-excision repair, gap-filling"/>
    <property type="evidence" value="ECO:0007669"/>
    <property type="project" value="TreeGrafter"/>
</dbReference>
<dbReference type="Gene3D" id="3.30.420.10">
    <property type="entry name" value="Ribonuclease H-like superfamily/Ribonuclease H"/>
    <property type="match status" value="1"/>
</dbReference>
<evidence type="ECO:0000256" key="16">
    <source>
        <dbReference type="ARBA" id="ARBA00023014"/>
    </source>
</evidence>
<organism evidence="26">
    <name type="scientific">Tomocerus sp. E-82</name>
    <dbReference type="NCBI Taxonomy" id="1314698"/>
    <lineage>
        <taxon>Eukaryota</taxon>
        <taxon>Metazoa</taxon>
        <taxon>Ecdysozoa</taxon>
        <taxon>Arthropoda</taxon>
        <taxon>Hexapoda</taxon>
        <taxon>Collembola</taxon>
        <taxon>Entomobryomorpha</taxon>
        <taxon>Tomoceroidea</taxon>
        <taxon>Tomoceridae</taxon>
        <taxon>Tomocerus</taxon>
    </lineage>
</organism>
<dbReference type="Gene3D" id="1.10.287.690">
    <property type="entry name" value="Helix hairpin bin"/>
    <property type="match status" value="1"/>
</dbReference>
<dbReference type="NCBIfam" id="TIGR00592">
    <property type="entry name" value="pol2"/>
    <property type="match status" value="1"/>
</dbReference>
<dbReference type="GO" id="GO:0008296">
    <property type="term" value="F:3'-5'-DNA exonuclease activity"/>
    <property type="evidence" value="ECO:0007669"/>
    <property type="project" value="TreeGrafter"/>
</dbReference>
<dbReference type="InterPro" id="IPR017964">
    <property type="entry name" value="DNA-dir_DNA_pol_B_CS"/>
</dbReference>
<dbReference type="InterPro" id="IPR043502">
    <property type="entry name" value="DNA/RNA_pol_sf"/>
</dbReference>
<dbReference type="InterPro" id="IPR025687">
    <property type="entry name" value="Znf-C4pol"/>
</dbReference>
<dbReference type="InterPro" id="IPR023211">
    <property type="entry name" value="DNA_pol_palm_dom_sf"/>
</dbReference>
<evidence type="ECO:0000256" key="1">
    <source>
        <dbReference type="ARBA" id="ARBA00001966"/>
    </source>
</evidence>
<feature type="compositionally biased region" description="Gly residues" evidence="21">
    <location>
        <begin position="12"/>
        <end position="28"/>
    </location>
</feature>
<evidence type="ECO:0000259" key="23">
    <source>
        <dbReference type="Pfam" id="PF03104"/>
    </source>
</evidence>
<keyword evidence="4 20" id="KW-0004">4Fe-4S</keyword>
<proteinExistence type="evidence at transcript level"/>
<dbReference type="Pfam" id="PF03104">
    <property type="entry name" value="DNA_pol_B_exo1"/>
    <property type="match status" value="1"/>
</dbReference>
<dbReference type="FunFam" id="3.30.420.10:FF:000351">
    <property type="entry name" value="DNA polymerase"/>
    <property type="match status" value="1"/>
</dbReference>